<feature type="signal peptide" evidence="1">
    <location>
        <begin position="1"/>
        <end position="21"/>
    </location>
</feature>
<reference evidence="2" key="1">
    <citation type="submission" date="2012-03" db="EMBL/GenBank/DDBJ databases">
        <title>Functional metagenomics reveals considerable lignocellulase gene clusters in the gut microbiome of a wood-feeding higher termite.</title>
        <authorList>
            <person name="Liu N."/>
        </authorList>
    </citation>
    <scope>NUCLEOTIDE SEQUENCE</scope>
</reference>
<accession>A0A806KK19</accession>
<name>A0A806KK19_9BACT</name>
<protein>
    <submittedName>
        <fullName evidence="2">Uncharacterized protein</fullName>
    </submittedName>
</protein>
<dbReference type="AlphaFoldDB" id="A0A806KK19"/>
<dbReference type="EMBL" id="JQ844175">
    <property type="protein sequence ID" value="AGS51880.1"/>
    <property type="molecule type" value="Genomic_DNA"/>
</dbReference>
<evidence type="ECO:0000256" key="1">
    <source>
        <dbReference type="SAM" id="SignalP"/>
    </source>
</evidence>
<organism evidence="2">
    <name type="scientific">uncultured bacterium contig00123</name>
    <dbReference type="NCBI Taxonomy" id="1181580"/>
    <lineage>
        <taxon>Bacteria</taxon>
        <taxon>environmental samples</taxon>
    </lineage>
</organism>
<proteinExistence type="predicted"/>
<feature type="chain" id="PRO_5032684446" evidence="1">
    <location>
        <begin position="22"/>
        <end position="455"/>
    </location>
</feature>
<keyword evidence="1" id="KW-0732">Signal</keyword>
<evidence type="ECO:0000313" key="2">
    <source>
        <dbReference type="EMBL" id="AGS51880.1"/>
    </source>
</evidence>
<sequence length="455" mass="49095">MLRFIETCVFAIVLSAVFVSAQQISVPPPPPPPSLAVPAPVVAPLPPPLPPPPPVADYESFLNNVEAAISSKAALDKLKADISTSNDYKPNWGISLNKDADVETYGARVGQLREKISAMKVRILHLDSLIAKAGFSPSDLEEVQKSWHQKNSLYILRLERAAELMHDYIIQEQAKVLSTEKQKPQIGLGAYNAESQEYGFGVSNDENSNVLFSFSGYFKIPEPKAKEMNNQATYLTVSIDYVNLPFMVQGTKFFPGAKKAHVFYKDEALPTIGSFHSFPSLEQYPGYAEWKLQADSLISGALSPKNLDSSYAMNAGSPVVAVAAPPPVIKPPIVDTSSAISAVPPKVESGIPAQSASSEGSSGIFKTVLRWSSIGLCAVSVGLGLNQNRDVANKNDDASARLQEARAAFGTPSYQEKFNNYNASTEKVKDAENIRNAFYAAAGGFGLVGILTFVF</sequence>